<dbReference type="GO" id="GO:0004674">
    <property type="term" value="F:protein serine/threonine kinase activity"/>
    <property type="evidence" value="ECO:0007669"/>
    <property type="project" value="TreeGrafter"/>
</dbReference>
<reference evidence="7" key="1">
    <citation type="submission" date="2023-08" db="EMBL/GenBank/DDBJ databases">
        <authorList>
            <person name="Audoor S."/>
            <person name="Bilcke G."/>
        </authorList>
    </citation>
    <scope>NUCLEOTIDE SEQUENCE</scope>
</reference>
<dbReference type="GO" id="GO:0005524">
    <property type="term" value="F:ATP binding"/>
    <property type="evidence" value="ECO:0007669"/>
    <property type="project" value="UniProtKB-KW"/>
</dbReference>
<sequence>MDQATTTNTTAMANRTAPQEMHISERSERCPLESFLKSKRLKTMGGKGHTNNNNRAKRIPALDLNDIKIGSRIGKGSFTKVHALSSISKSARKAMLERSQKQDSDNNNGNGNNGNGNGNGNGNNNHQFVIKRLRVSASSAGETALHKAFHQLIGEANLLAQLDHPQIARLRAFISTKGGNTNAQNGFALIVDRWDCTLREKIHHWTVRSDTPNDDATFVSERLCYALELAEALEYLHHRRLIYRDLSPRNIGFKDGSVQLFDFGLCRQLPSKSKATGPDRTYHMTYAGTARYLAPEVHRRTGYNRKADVYSWAMVCYEMMSLTEPYYGMSREEHFAEVCDEGFRPCMDDLPSCSELEDLLHQTWCDNISQRLTMKKVCAALEDIVSSIDPETSTLVSGGDDDEYEYDDKHDSHSTFSTLSDYSWLTDDHDDDDDSMEIEMEIDYDGNWQH</sequence>
<protein>
    <recommendedName>
        <fullName evidence="6">Protein kinase domain-containing protein</fullName>
    </recommendedName>
</protein>
<dbReference type="Proteomes" id="UP001295423">
    <property type="component" value="Unassembled WGS sequence"/>
</dbReference>
<keyword evidence="8" id="KW-1185">Reference proteome</keyword>
<evidence type="ECO:0000256" key="4">
    <source>
        <dbReference type="ARBA" id="ARBA00022840"/>
    </source>
</evidence>
<dbReference type="EMBL" id="CAKOGP040002092">
    <property type="protein sequence ID" value="CAJ1962064.1"/>
    <property type="molecule type" value="Genomic_DNA"/>
</dbReference>
<evidence type="ECO:0000259" key="6">
    <source>
        <dbReference type="PROSITE" id="PS50011"/>
    </source>
</evidence>
<feature type="compositionally biased region" description="Basic and acidic residues" evidence="5">
    <location>
        <begin position="94"/>
        <end position="104"/>
    </location>
</feature>
<organism evidence="7 8">
    <name type="scientific">Cylindrotheca closterium</name>
    <dbReference type="NCBI Taxonomy" id="2856"/>
    <lineage>
        <taxon>Eukaryota</taxon>
        <taxon>Sar</taxon>
        <taxon>Stramenopiles</taxon>
        <taxon>Ochrophyta</taxon>
        <taxon>Bacillariophyta</taxon>
        <taxon>Bacillariophyceae</taxon>
        <taxon>Bacillariophycidae</taxon>
        <taxon>Bacillariales</taxon>
        <taxon>Bacillariaceae</taxon>
        <taxon>Cylindrotheca</taxon>
    </lineage>
</organism>
<dbReference type="Gene3D" id="1.10.510.10">
    <property type="entry name" value="Transferase(Phosphotransferase) domain 1"/>
    <property type="match status" value="1"/>
</dbReference>
<evidence type="ECO:0000256" key="2">
    <source>
        <dbReference type="ARBA" id="ARBA00022741"/>
    </source>
</evidence>
<keyword evidence="1" id="KW-0808">Transferase</keyword>
<dbReference type="PROSITE" id="PS50011">
    <property type="entry name" value="PROTEIN_KINASE_DOM"/>
    <property type="match status" value="1"/>
</dbReference>
<feature type="compositionally biased region" description="Gly residues" evidence="5">
    <location>
        <begin position="111"/>
        <end position="121"/>
    </location>
</feature>
<keyword evidence="3" id="KW-0418">Kinase</keyword>
<dbReference type="Gene3D" id="3.30.200.20">
    <property type="entry name" value="Phosphorylase Kinase, domain 1"/>
    <property type="match status" value="1"/>
</dbReference>
<dbReference type="Pfam" id="PF00069">
    <property type="entry name" value="Pkinase"/>
    <property type="match status" value="1"/>
</dbReference>
<evidence type="ECO:0000313" key="7">
    <source>
        <dbReference type="EMBL" id="CAJ1962064.1"/>
    </source>
</evidence>
<accession>A0AAD2JLM9</accession>
<dbReference type="InterPro" id="IPR051681">
    <property type="entry name" value="Ser/Thr_Kinases-Pseudokinases"/>
</dbReference>
<dbReference type="InterPro" id="IPR011009">
    <property type="entry name" value="Kinase-like_dom_sf"/>
</dbReference>
<evidence type="ECO:0000256" key="1">
    <source>
        <dbReference type="ARBA" id="ARBA00022679"/>
    </source>
</evidence>
<dbReference type="PANTHER" id="PTHR44329:SF288">
    <property type="entry name" value="MITOGEN-ACTIVATED PROTEIN KINASE KINASE KINASE 20"/>
    <property type="match status" value="1"/>
</dbReference>
<dbReference type="AlphaFoldDB" id="A0AAD2JLM9"/>
<feature type="region of interest" description="Disordered" evidence="5">
    <location>
        <begin position="391"/>
        <end position="415"/>
    </location>
</feature>
<evidence type="ECO:0000256" key="5">
    <source>
        <dbReference type="SAM" id="MobiDB-lite"/>
    </source>
</evidence>
<dbReference type="InterPro" id="IPR000719">
    <property type="entry name" value="Prot_kinase_dom"/>
</dbReference>
<feature type="domain" description="Protein kinase" evidence="6">
    <location>
        <begin position="67"/>
        <end position="385"/>
    </location>
</feature>
<feature type="region of interest" description="Disordered" evidence="5">
    <location>
        <begin position="1"/>
        <end position="28"/>
    </location>
</feature>
<name>A0AAD2JLM9_9STRA</name>
<feature type="compositionally biased region" description="Low complexity" evidence="5">
    <location>
        <begin position="1"/>
        <end position="17"/>
    </location>
</feature>
<dbReference type="SUPFAM" id="SSF56112">
    <property type="entry name" value="Protein kinase-like (PK-like)"/>
    <property type="match status" value="1"/>
</dbReference>
<keyword evidence="4" id="KW-0067">ATP-binding</keyword>
<comment type="caution">
    <text evidence="7">The sequence shown here is derived from an EMBL/GenBank/DDBJ whole genome shotgun (WGS) entry which is preliminary data.</text>
</comment>
<evidence type="ECO:0000256" key="3">
    <source>
        <dbReference type="ARBA" id="ARBA00022777"/>
    </source>
</evidence>
<gene>
    <name evidence="7" type="ORF">CYCCA115_LOCUS19508</name>
</gene>
<proteinExistence type="predicted"/>
<dbReference type="PANTHER" id="PTHR44329">
    <property type="entry name" value="SERINE/THREONINE-PROTEIN KINASE TNNI3K-RELATED"/>
    <property type="match status" value="1"/>
</dbReference>
<keyword evidence="2" id="KW-0547">Nucleotide-binding</keyword>
<evidence type="ECO:0000313" key="8">
    <source>
        <dbReference type="Proteomes" id="UP001295423"/>
    </source>
</evidence>
<feature type="region of interest" description="Disordered" evidence="5">
    <location>
        <begin position="90"/>
        <end position="125"/>
    </location>
</feature>